<proteinExistence type="inferred from homology"/>
<protein>
    <recommendedName>
        <fullName evidence="7">Flavodoxin-like domain-containing protein</fullName>
    </recommendedName>
</protein>
<reference evidence="8 9" key="1">
    <citation type="journal article" date="2016" name="Nat. Commun.">
        <title>Thousands of microbial genomes shed light on interconnected biogeochemical processes in an aquifer system.</title>
        <authorList>
            <person name="Anantharaman K."/>
            <person name="Brown C.T."/>
            <person name="Hug L.A."/>
            <person name="Sharon I."/>
            <person name="Castelle C.J."/>
            <person name="Probst A.J."/>
            <person name="Thomas B.C."/>
            <person name="Singh A."/>
            <person name="Wilkins M.J."/>
            <person name="Karaoz U."/>
            <person name="Brodie E.L."/>
            <person name="Williams K.H."/>
            <person name="Hubbard S.S."/>
            <person name="Banfield J.F."/>
        </authorList>
    </citation>
    <scope>NUCLEOTIDE SEQUENCE [LARGE SCALE GENOMIC DNA]</scope>
</reference>
<gene>
    <name evidence="8" type="ORF">A2777_02085</name>
</gene>
<dbReference type="Gene3D" id="3.40.50.360">
    <property type="match status" value="1"/>
</dbReference>
<comment type="cofactor">
    <cofactor evidence="1">
        <name>FMN</name>
        <dbReference type="ChEBI" id="CHEBI:58210"/>
    </cofactor>
</comment>
<dbReference type="InterPro" id="IPR008254">
    <property type="entry name" value="Flavodoxin/NO_synth"/>
</dbReference>
<keyword evidence="3" id="KW-0813">Transport</keyword>
<sequence>MNNMNILLVYATNSGGTQLASQIVQEHLMSQNLQVTMKEVRDTQPEELTDADAVILASSTWDYEGLEGQPHPDYRPFMELFKGKKITGKKFAVLGLGDSSYTYFCGAVNHLEQFVKDLEGILAVDSLKIDGFYLDQQTNSEKLASWADNLGKTLVK</sequence>
<evidence type="ECO:0000313" key="8">
    <source>
        <dbReference type="EMBL" id="OGG08154.1"/>
    </source>
</evidence>
<dbReference type="Pfam" id="PF00258">
    <property type="entry name" value="Flavodoxin_1"/>
    <property type="match status" value="1"/>
</dbReference>
<evidence type="ECO:0000256" key="2">
    <source>
        <dbReference type="ARBA" id="ARBA00005267"/>
    </source>
</evidence>
<feature type="domain" description="Flavodoxin-like" evidence="7">
    <location>
        <begin position="6"/>
        <end position="151"/>
    </location>
</feature>
<dbReference type="InterPro" id="IPR029039">
    <property type="entry name" value="Flavoprotein-like_sf"/>
</dbReference>
<evidence type="ECO:0000256" key="5">
    <source>
        <dbReference type="ARBA" id="ARBA00022643"/>
    </source>
</evidence>
<dbReference type="PANTHER" id="PTHR42809">
    <property type="entry name" value="FLAVODOXIN 2"/>
    <property type="match status" value="1"/>
</dbReference>
<evidence type="ECO:0000313" key="9">
    <source>
        <dbReference type="Proteomes" id="UP000177354"/>
    </source>
</evidence>
<evidence type="ECO:0000256" key="6">
    <source>
        <dbReference type="ARBA" id="ARBA00022982"/>
    </source>
</evidence>
<accession>A0A1F5Z770</accession>
<dbReference type="PANTHER" id="PTHR42809:SF1">
    <property type="entry name" value="FLAVODOXIN 1"/>
    <property type="match status" value="1"/>
</dbReference>
<comment type="similarity">
    <text evidence="2">Belongs to the flavodoxin family.</text>
</comment>
<evidence type="ECO:0000256" key="4">
    <source>
        <dbReference type="ARBA" id="ARBA00022630"/>
    </source>
</evidence>
<dbReference type="EMBL" id="MFJF01000005">
    <property type="protein sequence ID" value="OGG08154.1"/>
    <property type="molecule type" value="Genomic_DNA"/>
</dbReference>
<dbReference type="SUPFAM" id="SSF52218">
    <property type="entry name" value="Flavoproteins"/>
    <property type="match status" value="1"/>
</dbReference>
<keyword evidence="5" id="KW-0288">FMN</keyword>
<evidence type="ECO:0000256" key="3">
    <source>
        <dbReference type="ARBA" id="ARBA00022448"/>
    </source>
</evidence>
<dbReference type="PROSITE" id="PS50902">
    <property type="entry name" value="FLAVODOXIN_LIKE"/>
    <property type="match status" value="1"/>
</dbReference>
<keyword evidence="6" id="KW-0249">Electron transport</keyword>
<evidence type="ECO:0000259" key="7">
    <source>
        <dbReference type="PROSITE" id="PS50902"/>
    </source>
</evidence>
<comment type="caution">
    <text evidence="8">The sequence shown here is derived from an EMBL/GenBank/DDBJ whole genome shotgun (WGS) entry which is preliminary data.</text>
</comment>
<dbReference type="GO" id="GO:0010181">
    <property type="term" value="F:FMN binding"/>
    <property type="evidence" value="ECO:0007669"/>
    <property type="project" value="InterPro"/>
</dbReference>
<name>A0A1F5Z770_9BACT</name>
<evidence type="ECO:0000256" key="1">
    <source>
        <dbReference type="ARBA" id="ARBA00001917"/>
    </source>
</evidence>
<dbReference type="Proteomes" id="UP000177354">
    <property type="component" value="Unassembled WGS sequence"/>
</dbReference>
<dbReference type="AlphaFoldDB" id="A0A1F5Z770"/>
<keyword evidence="4" id="KW-0285">Flavoprotein</keyword>
<organism evidence="8 9">
    <name type="scientific">Candidatus Gottesmanbacteria bacterium RIFCSPHIGHO2_01_FULL_40_15</name>
    <dbReference type="NCBI Taxonomy" id="1798376"/>
    <lineage>
        <taxon>Bacteria</taxon>
        <taxon>Candidatus Gottesmaniibacteriota</taxon>
    </lineage>
</organism>
<dbReference type="InterPro" id="IPR050619">
    <property type="entry name" value="Flavodoxin"/>
</dbReference>